<dbReference type="Proteomes" id="UP001281147">
    <property type="component" value="Unassembled WGS sequence"/>
</dbReference>
<organism evidence="1 2">
    <name type="scientific">Vermiconidia calcicola</name>
    <dbReference type="NCBI Taxonomy" id="1690605"/>
    <lineage>
        <taxon>Eukaryota</taxon>
        <taxon>Fungi</taxon>
        <taxon>Dikarya</taxon>
        <taxon>Ascomycota</taxon>
        <taxon>Pezizomycotina</taxon>
        <taxon>Dothideomycetes</taxon>
        <taxon>Dothideomycetidae</taxon>
        <taxon>Mycosphaerellales</taxon>
        <taxon>Extremaceae</taxon>
        <taxon>Vermiconidia</taxon>
    </lineage>
</organism>
<gene>
    <name evidence="1" type="ORF">LTR37_010987</name>
</gene>
<evidence type="ECO:0000313" key="1">
    <source>
        <dbReference type="EMBL" id="KAK3709249.1"/>
    </source>
</evidence>
<proteinExistence type="predicted"/>
<keyword evidence="2" id="KW-1185">Reference proteome</keyword>
<dbReference type="EMBL" id="JAUTXU010000094">
    <property type="protein sequence ID" value="KAK3709249.1"/>
    <property type="molecule type" value="Genomic_DNA"/>
</dbReference>
<evidence type="ECO:0000313" key="2">
    <source>
        <dbReference type="Proteomes" id="UP001281147"/>
    </source>
</evidence>
<accession>A0ACC3N381</accession>
<comment type="caution">
    <text evidence="1">The sequence shown here is derived from an EMBL/GenBank/DDBJ whole genome shotgun (WGS) entry which is preliminary data.</text>
</comment>
<name>A0ACC3N381_9PEZI</name>
<sequence length="529" mass="56787">MVQAFSLAWTAASLLLLPPAFANGLYSKSSPVLQVSGSNYDSLIAKSNHTPAYEKAAKSLNGLAKVAAVNCDEESNKPFCGSMGVQGFPTLKIVKPGKKAGKPIVEDYQGARSAKGIVDTVIDKIPNHVKRLKDDDYQDWLEDGDGPKAILFSDKGTTSALLKAIAIDFLGGISVAQIRDKEREAMEVFHVEKMPTLVLLPGGGKDPVTYNGEMKKEAMVAFLSQAASPNPDPAPKKAKASSSSKSDKSKASKASSSFSKASESHASSEAKTAKASQTMETMDDASQPSESPDANVVTEDTHKPVKVPDVAPPIQALPDAASLQHKCLNTKAGTCILALLPEETEPSPNTLQAISSLSEIHHKHETAKRNLFPFFQLPSSNGQAEVLRESLKLGSGVELIAMNGKRAWYRHYSKSTFGRAEVEDWIDGIRMGEGSKEKVPEGLILEAGELPPEPVHIQSGDPASMKEQLKKQVPKGVDFEFEELDESVYESIIAQASAETTPREAGEQKAEGGESAAKKEEEPIEHIEL</sequence>
<reference evidence="1" key="1">
    <citation type="submission" date="2023-07" db="EMBL/GenBank/DDBJ databases">
        <title>Black Yeasts Isolated from many extreme environments.</title>
        <authorList>
            <person name="Coleine C."/>
            <person name="Stajich J.E."/>
            <person name="Selbmann L."/>
        </authorList>
    </citation>
    <scope>NUCLEOTIDE SEQUENCE</scope>
    <source>
        <strain evidence="1">CCFEE 5714</strain>
    </source>
</reference>
<protein>
    <submittedName>
        <fullName evidence="1">Uncharacterized protein</fullName>
    </submittedName>
</protein>